<reference evidence="4" key="1">
    <citation type="submission" date="2016-10" db="EMBL/GenBank/DDBJ databases">
        <authorList>
            <person name="Varghese N."/>
        </authorList>
    </citation>
    <scope>NUCLEOTIDE SEQUENCE [LARGE SCALE GENOMIC DNA]</scope>
    <source>
        <strain evidence="4">DSM 20406</strain>
    </source>
</reference>
<evidence type="ECO:0000313" key="3">
    <source>
        <dbReference type="EMBL" id="SEJ31647.1"/>
    </source>
</evidence>
<dbReference type="GO" id="GO:0051604">
    <property type="term" value="P:protein maturation"/>
    <property type="evidence" value="ECO:0007669"/>
    <property type="project" value="UniProtKB-UniRule"/>
</dbReference>
<dbReference type="STRING" id="322505.SAMN04487836_12012"/>
<evidence type="ECO:0000313" key="4">
    <source>
        <dbReference type="Proteomes" id="UP000183028"/>
    </source>
</evidence>
<keyword evidence="1 2" id="KW-0533">Nickel</keyword>
<name>A0A1H6XXZ0_9FIRM</name>
<evidence type="ECO:0000256" key="1">
    <source>
        <dbReference type="ARBA" id="ARBA00022596"/>
    </source>
</evidence>
<dbReference type="OrthoDB" id="9765625at2"/>
<keyword evidence="4" id="KW-1185">Reference proteome</keyword>
<dbReference type="GO" id="GO:0016151">
    <property type="term" value="F:nickel cation binding"/>
    <property type="evidence" value="ECO:0007669"/>
    <property type="project" value="UniProtKB-UniRule"/>
</dbReference>
<dbReference type="Proteomes" id="UP000183028">
    <property type="component" value="Unassembled WGS sequence"/>
</dbReference>
<dbReference type="EMBL" id="FNYK01000105">
    <property type="protein sequence ID" value="SEJ31647.1"/>
    <property type="molecule type" value="Genomic_DNA"/>
</dbReference>
<dbReference type="GO" id="GO:0016829">
    <property type="term" value="F:lyase activity"/>
    <property type="evidence" value="ECO:0007669"/>
    <property type="project" value="UniProtKB-UniRule"/>
</dbReference>
<comment type="similarity">
    <text evidence="2">Belongs to the LarC family.</text>
</comment>
<keyword evidence="2" id="KW-0456">Lyase</keyword>
<dbReference type="PANTHER" id="PTHR36566:SF1">
    <property type="entry name" value="PYRIDINIUM-3,5-BISTHIOCARBOXYLIC ACID MONONUCLEOTIDE NICKEL INSERTION PROTEIN"/>
    <property type="match status" value="1"/>
</dbReference>
<proteinExistence type="inferred from homology"/>
<dbReference type="AlphaFoldDB" id="A0A1H6XXZ0"/>
<dbReference type="PANTHER" id="PTHR36566">
    <property type="entry name" value="NICKEL INSERTION PROTEIN-RELATED"/>
    <property type="match status" value="1"/>
</dbReference>
<dbReference type="eggNOG" id="COG1641">
    <property type="taxonomic scope" value="Bacteria"/>
</dbReference>
<dbReference type="Gene3D" id="3.30.70.1380">
    <property type="entry name" value="Transcriptional regulatory protein pf0864 domain like"/>
    <property type="match status" value="1"/>
</dbReference>
<protein>
    <recommendedName>
        <fullName evidence="2">Pyridinium-3,5-bisthiocarboxylic acid mononucleotide nickel insertion protein</fullName>
        <shortName evidence="2">P2TMN nickel insertion protein</shortName>
        <ecNumber evidence="2">4.99.1.12</ecNumber>
    </recommendedName>
    <alternativeName>
        <fullName evidence="2">Nickel-pincer cofactor biosynthesis protein LarC</fullName>
    </alternativeName>
</protein>
<gene>
    <name evidence="2" type="primary">larC</name>
    <name evidence="3" type="ORF">SAMN04487834_11051</name>
</gene>
<evidence type="ECO:0000256" key="2">
    <source>
        <dbReference type="HAMAP-Rule" id="MF_01074"/>
    </source>
</evidence>
<sequence length="385" mass="43695">MKVLYFDCMSGISGNMAIGALLELCDDQKWFYEYMQALPLSNCTIHISKEMRKGISGTYFDVVVDEEVVQPERHLSDIYTIIEDAQIPEHAKMLAKAIFYRIAKAEAKVHNTTMEDVHFHEVGAVDSIVDIIGVALLIDYLHPDAIYSSVVNDGYGFVECAHGIIPVPVPATSEIFASSDVIMRQIDINTELVTPTGAAIIAQIADSYGPMPAMKVNKIGWGIGTKQLKIPNVLKVTLGEIAQHPDEVIIMESNVDDCTGEMLGFVMEKMMHEGARDVFFTPIFMKKNRPAYRITVVTDEEHMKRMEELLFLNTTTIGFRYRKEKRHVLNRQIVDVKLPEGVVKGKKVDFEQESYIYPEYESLKSLSEETRIPLKELYKRFQREV</sequence>
<dbReference type="NCBIfam" id="TIGR00299">
    <property type="entry name" value="nickel pincer cofactor biosynthesis protein LarC"/>
    <property type="match status" value="1"/>
</dbReference>
<dbReference type="RefSeq" id="WP_074732873.1">
    <property type="nucleotide sequence ID" value="NZ_FNYK01000105.1"/>
</dbReference>
<dbReference type="HAMAP" id="MF_01074">
    <property type="entry name" value="LarC"/>
    <property type="match status" value="1"/>
</dbReference>
<dbReference type="InterPro" id="IPR002822">
    <property type="entry name" value="Ni_insertion"/>
</dbReference>
<comment type="catalytic activity">
    <reaction evidence="2">
        <text>Ni(II)-pyridinium-3,5-bisthiocarboxylate mononucleotide = pyridinium-3,5-bisthiocarboxylate mononucleotide + Ni(2+)</text>
        <dbReference type="Rhea" id="RHEA:54784"/>
        <dbReference type="ChEBI" id="CHEBI:49786"/>
        <dbReference type="ChEBI" id="CHEBI:137372"/>
        <dbReference type="ChEBI" id="CHEBI:137373"/>
        <dbReference type="EC" id="4.99.1.12"/>
    </reaction>
</comment>
<accession>A0A1H6XXZ0</accession>
<organism evidence="3 4">
    <name type="scientific">Sharpea azabuensis</name>
    <dbReference type="NCBI Taxonomy" id="322505"/>
    <lineage>
        <taxon>Bacteria</taxon>
        <taxon>Bacillati</taxon>
        <taxon>Bacillota</taxon>
        <taxon>Erysipelotrichia</taxon>
        <taxon>Erysipelotrichales</taxon>
        <taxon>Coprobacillaceae</taxon>
        <taxon>Sharpea</taxon>
    </lineage>
</organism>
<dbReference type="EC" id="4.99.1.12" evidence="2"/>
<comment type="function">
    <text evidence="2">Involved in the biosynthesis of a nickel-pincer cofactor ((SCS)Ni(II) pincer complex). Binds Ni(2+), and functions in nickel delivery to pyridinium-3,5-bisthiocarboxylic acid mononucleotide (P2TMN), to form the mature cofactor. Is thus probably required for the activation of nickel-pincer cofactor-dependent enzymes.</text>
</comment>
<dbReference type="Pfam" id="PF01969">
    <property type="entry name" value="Ni_insertion"/>
    <property type="match status" value="1"/>
</dbReference>